<dbReference type="PROSITE" id="PS51007">
    <property type="entry name" value="CYTC"/>
    <property type="match status" value="1"/>
</dbReference>
<accession>L0A4Q6</accession>
<keyword evidence="7" id="KW-1185">Reference proteome</keyword>
<protein>
    <submittedName>
        <fullName evidence="6">Cytochrome c, mono-and diheme variants family</fullName>
    </submittedName>
</protein>
<organism evidence="6 7">
    <name type="scientific">Deinococcus peraridilitoris (strain DSM 19664 / LMG 22246 / CIP 109416 / KR-200)</name>
    <dbReference type="NCBI Taxonomy" id="937777"/>
    <lineage>
        <taxon>Bacteria</taxon>
        <taxon>Thermotogati</taxon>
        <taxon>Deinococcota</taxon>
        <taxon>Deinococci</taxon>
        <taxon>Deinococcales</taxon>
        <taxon>Deinococcaceae</taxon>
        <taxon>Deinococcus</taxon>
    </lineage>
</organism>
<dbReference type="KEGG" id="dpd:Deipe_2540"/>
<keyword evidence="3 4" id="KW-0408">Iron</keyword>
<proteinExistence type="predicted"/>
<dbReference type="AlphaFoldDB" id="L0A4Q6"/>
<evidence type="ECO:0000256" key="4">
    <source>
        <dbReference type="PROSITE-ProRule" id="PRU00433"/>
    </source>
</evidence>
<feature type="domain" description="Cytochrome c" evidence="5">
    <location>
        <begin position="41"/>
        <end position="114"/>
    </location>
</feature>
<dbReference type="Gene3D" id="1.10.760.10">
    <property type="entry name" value="Cytochrome c-like domain"/>
    <property type="match status" value="1"/>
</dbReference>
<dbReference type="InterPro" id="IPR009056">
    <property type="entry name" value="Cyt_c-like_dom"/>
</dbReference>
<reference evidence="7" key="1">
    <citation type="submission" date="2012-03" db="EMBL/GenBank/DDBJ databases">
        <title>Complete sequence of chromosome of Deinococcus peraridilitoris DSM 19664.</title>
        <authorList>
            <person name="Lucas S."/>
            <person name="Copeland A."/>
            <person name="Lapidus A."/>
            <person name="Glavina del Rio T."/>
            <person name="Dalin E."/>
            <person name="Tice H."/>
            <person name="Bruce D."/>
            <person name="Goodwin L."/>
            <person name="Pitluck S."/>
            <person name="Peters L."/>
            <person name="Mikhailova N."/>
            <person name="Lu M."/>
            <person name="Kyrpides N."/>
            <person name="Mavromatis K."/>
            <person name="Ivanova N."/>
            <person name="Brettin T."/>
            <person name="Detter J.C."/>
            <person name="Han C."/>
            <person name="Larimer F."/>
            <person name="Land M."/>
            <person name="Hauser L."/>
            <person name="Markowitz V."/>
            <person name="Cheng J.-F."/>
            <person name="Hugenholtz P."/>
            <person name="Woyke T."/>
            <person name="Wu D."/>
            <person name="Pukall R."/>
            <person name="Steenblock K."/>
            <person name="Brambilla E."/>
            <person name="Klenk H.-P."/>
            <person name="Eisen J.A."/>
        </authorList>
    </citation>
    <scope>NUCLEOTIDE SEQUENCE [LARGE SCALE GENOMIC DNA]</scope>
    <source>
        <strain evidence="7">DSM 19664 / LMG 22246 / CIP 109416 / KR-200</strain>
    </source>
</reference>
<evidence type="ECO:0000259" key="5">
    <source>
        <dbReference type="PROSITE" id="PS51007"/>
    </source>
</evidence>
<evidence type="ECO:0000256" key="1">
    <source>
        <dbReference type="ARBA" id="ARBA00022617"/>
    </source>
</evidence>
<keyword evidence="2 4" id="KW-0479">Metal-binding</keyword>
<dbReference type="Pfam" id="PF13442">
    <property type="entry name" value="Cytochrome_CBB3"/>
    <property type="match status" value="1"/>
</dbReference>
<dbReference type="STRING" id="937777.Deipe_2540"/>
<evidence type="ECO:0000313" key="7">
    <source>
        <dbReference type="Proteomes" id="UP000010467"/>
    </source>
</evidence>
<dbReference type="EMBL" id="CP003382">
    <property type="protein sequence ID" value="AFZ68005.1"/>
    <property type="molecule type" value="Genomic_DNA"/>
</dbReference>
<dbReference type="InterPro" id="IPR036909">
    <property type="entry name" value="Cyt_c-like_dom_sf"/>
</dbReference>
<dbReference type="SUPFAM" id="SSF46626">
    <property type="entry name" value="Cytochrome c"/>
    <property type="match status" value="1"/>
</dbReference>
<dbReference type="Proteomes" id="UP000010467">
    <property type="component" value="Chromosome"/>
</dbReference>
<dbReference type="HOGENOM" id="CLU_143475_0_0_0"/>
<evidence type="ECO:0000313" key="6">
    <source>
        <dbReference type="EMBL" id="AFZ68005.1"/>
    </source>
</evidence>
<dbReference type="GO" id="GO:0009055">
    <property type="term" value="F:electron transfer activity"/>
    <property type="evidence" value="ECO:0007669"/>
    <property type="project" value="InterPro"/>
</dbReference>
<dbReference type="GO" id="GO:0020037">
    <property type="term" value="F:heme binding"/>
    <property type="evidence" value="ECO:0007669"/>
    <property type="project" value="InterPro"/>
</dbReference>
<evidence type="ECO:0000256" key="3">
    <source>
        <dbReference type="ARBA" id="ARBA00023004"/>
    </source>
</evidence>
<gene>
    <name evidence="6" type="ordered locus">Deipe_2540</name>
</gene>
<dbReference type="PATRIC" id="fig|937777.3.peg.2546"/>
<keyword evidence="1 4" id="KW-0349">Heme</keyword>
<evidence type="ECO:0000256" key="2">
    <source>
        <dbReference type="ARBA" id="ARBA00022723"/>
    </source>
</evidence>
<name>L0A4Q6_DEIPD</name>
<sequence length="123" mass="13171">MKGAGRMIQAGALLLAMASLTGCLPQRRGEPLVGPLQTLSAQEERGQTVYMVHCQQCHPGGESGLGPSLNDKPLPGFAIRLQVRAGLGAMPAFDPQEISDSDLDALVAYIVRLRLHGVDVRRR</sequence>
<dbReference type="PROSITE" id="PS51257">
    <property type="entry name" value="PROKAR_LIPOPROTEIN"/>
    <property type="match status" value="1"/>
</dbReference>
<dbReference type="GO" id="GO:0046872">
    <property type="term" value="F:metal ion binding"/>
    <property type="evidence" value="ECO:0007669"/>
    <property type="project" value="UniProtKB-KW"/>
</dbReference>
<dbReference type="eggNOG" id="COG2010">
    <property type="taxonomic scope" value="Bacteria"/>
</dbReference>